<dbReference type="EMBL" id="CCSD01000097">
    <property type="protein sequence ID" value="CDZ91379.1"/>
    <property type="molecule type" value="Genomic_DNA"/>
</dbReference>
<reference evidence="2 3" key="1">
    <citation type="journal article" date="2014" name="Genome Announc.">
        <title>Draft Genome Sequence of Propane- and Butane-Oxidizing Actinobacterium Rhodococcus ruber IEGM 231.</title>
        <authorList>
            <person name="Ivshina I.B."/>
            <person name="Kuyukina M.S."/>
            <person name="Krivoruchko A.V."/>
            <person name="Barbe V."/>
            <person name="Fischer C."/>
        </authorList>
    </citation>
    <scope>NUCLEOTIDE SEQUENCE [LARGE SCALE GENOMIC DNA]</scope>
</reference>
<proteinExistence type="predicted"/>
<dbReference type="Proteomes" id="UP000042997">
    <property type="component" value="Unassembled WGS sequence"/>
</dbReference>
<dbReference type="InterPro" id="IPR013830">
    <property type="entry name" value="SGNH_hydro"/>
</dbReference>
<dbReference type="OrthoDB" id="9804395at2"/>
<dbReference type="RefSeq" id="WP_040274553.1">
    <property type="nucleotide sequence ID" value="NZ_CP038030.2"/>
</dbReference>
<organism evidence="2 3">
    <name type="scientific">Rhodococcus ruber</name>
    <dbReference type="NCBI Taxonomy" id="1830"/>
    <lineage>
        <taxon>Bacteria</taxon>
        <taxon>Bacillati</taxon>
        <taxon>Actinomycetota</taxon>
        <taxon>Actinomycetes</taxon>
        <taxon>Mycobacteriales</taxon>
        <taxon>Nocardiaceae</taxon>
        <taxon>Rhodococcus</taxon>
    </lineage>
</organism>
<dbReference type="AlphaFoldDB" id="A0A098BRR2"/>
<feature type="domain" description="SGNH hydrolase-type esterase" evidence="1">
    <location>
        <begin position="81"/>
        <end position="260"/>
    </location>
</feature>
<protein>
    <recommendedName>
        <fullName evidence="1">SGNH hydrolase-type esterase domain-containing protein</fullName>
    </recommendedName>
</protein>
<dbReference type="SUPFAM" id="SSF52266">
    <property type="entry name" value="SGNH hydrolase"/>
    <property type="match status" value="1"/>
</dbReference>
<gene>
    <name evidence="2" type="ORF">RHRU231_820149</name>
</gene>
<dbReference type="eggNOG" id="COG2755">
    <property type="taxonomic scope" value="Bacteria"/>
</dbReference>
<dbReference type="InterPro" id="IPR036514">
    <property type="entry name" value="SGNH_hydro_sf"/>
</dbReference>
<evidence type="ECO:0000259" key="1">
    <source>
        <dbReference type="Pfam" id="PF13472"/>
    </source>
</evidence>
<dbReference type="Pfam" id="PF13472">
    <property type="entry name" value="Lipase_GDSL_2"/>
    <property type="match status" value="1"/>
</dbReference>
<name>A0A098BRR2_9NOCA</name>
<evidence type="ECO:0000313" key="3">
    <source>
        <dbReference type="Proteomes" id="UP000042997"/>
    </source>
</evidence>
<dbReference type="Gene3D" id="3.40.50.1110">
    <property type="entry name" value="SGNH hydrolase"/>
    <property type="match status" value="1"/>
</dbReference>
<dbReference type="PANTHER" id="PTHR30383">
    <property type="entry name" value="THIOESTERASE 1/PROTEASE 1/LYSOPHOSPHOLIPASE L1"/>
    <property type="match status" value="1"/>
</dbReference>
<dbReference type="CDD" id="cd01836">
    <property type="entry name" value="FeeA_FeeB_like"/>
    <property type="match status" value="1"/>
</dbReference>
<accession>A0A098BRR2</accession>
<sequence length="320" mass="32562">MPRTSWRTAALAGATAVAAGSGAGGASWLTYTYLMRQATVARGVIGRTWAKPPEADGVYLPGAQSPVPWRRGVPFDLHLMIFGDSTAAGLGCASAAEVPGVLLARALADESGRSVRLGTKAIAGATSRGLAGQVDAMYVAGPPPDAAVILVGANDVTAKLSLHRSAQRLGSAVRRLRTSGAVVVVGTCPDLGVVGAIPQPLRTVVRTWGRQLARAQAAATRAAGGQPVPLADLLTPEFLSAPDHLFSADGFHPSAAGYELAAGHLLPVLAAGLGLWSGGPVPVPPQTSAAARLWLPRTRRGPRERVFPGPAVGTVAGELG</sequence>
<dbReference type="PANTHER" id="PTHR30383:SF5">
    <property type="entry name" value="SGNH HYDROLASE-TYPE ESTERASE DOMAIN-CONTAINING PROTEIN"/>
    <property type="match status" value="1"/>
</dbReference>
<evidence type="ECO:0000313" key="2">
    <source>
        <dbReference type="EMBL" id="CDZ91379.1"/>
    </source>
</evidence>
<dbReference type="GO" id="GO:0004622">
    <property type="term" value="F:phosphatidylcholine lysophospholipase activity"/>
    <property type="evidence" value="ECO:0007669"/>
    <property type="project" value="TreeGrafter"/>
</dbReference>
<dbReference type="InterPro" id="IPR051532">
    <property type="entry name" value="Ester_Hydrolysis_Enzymes"/>
</dbReference>